<proteinExistence type="predicted"/>
<dbReference type="PANTHER" id="PTHR22950:SF150">
    <property type="entry name" value="FI17861P1"/>
    <property type="match status" value="1"/>
</dbReference>
<dbReference type="OrthoDB" id="1684102at2759"/>
<feature type="transmembrane region" description="Helical" evidence="6">
    <location>
        <begin position="105"/>
        <end position="128"/>
    </location>
</feature>
<feature type="transmembrane region" description="Helical" evidence="6">
    <location>
        <begin position="274"/>
        <end position="294"/>
    </location>
</feature>
<evidence type="ECO:0000256" key="2">
    <source>
        <dbReference type="ARBA" id="ARBA00022692"/>
    </source>
</evidence>
<feature type="domain" description="Amino acid transporter transmembrane" evidence="7">
    <location>
        <begin position="74"/>
        <end position="443"/>
    </location>
</feature>
<dbReference type="AlphaFoldDB" id="A0A6I8U5L5"/>
<evidence type="ECO:0000313" key="8">
    <source>
        <dbReference type="EnsemblMetazoa" id="AAEL024520-PA"/>
    </source>
</evidence>
<dbReference type="EnsemblMetazoa" id="AAEL024520-RA">
    <property type="protein sequence ID" value="AAEL024520-PA"/>
    <property type="gene ID" value="AAEL024520"/>
</dbReference>
<protein>
    <recommendedName>
        <fullName evidence="7">Amino acid transporter transmembrane domain-containing protein</fullName>
    </recommendedName>
</protein>
<dbReference type="PANTHER" id="PTHR22950">
    <property type="entry name" value="AMINO ACID TRANSPORTER"/>
    <property type="match status" value="1"/>
</dbReference>
<dbReference type="EnsemblMetazoa" id="AAEL024520-RB">
    <property type="protein sequence ID" value="AAEL024520-PB"/>
    <property type="gene ID" value="AAEL024520"/>
</dbReference>
<keyword evidence="2 6" id="KW-0812">Transmembrane</keyword>
<feature type="transmembrane region" description="Helical" evidence="6">
    <location>
        <begin position="306"/>
        <end position="328"/>
    </location>
</feature>
<gene>
    <name evidence="8" type="primary">110676249</name>
</gene>
<accession>A0A6I8U5L5</accession>
<evidence type="ECO:0000256" key="3">
    <source>
        <dbReference type="ARBA" id="ARBA00022989"/>
    </source>
</evidence>
<comment type="subcellular location">
    <subcellularLocation>
        <location evidence="1">Membrane</location>
        <topology evidence="1">Multi-pass membrane protein</topology>
    </subcellularLocation>
</comment>
<feature type="transmembrane region" description="Helical" evidence="6">
    <location>
        <begin position="348"/>
        <end position="371"/>
    </location>
</feature>
<dbReference type="InParanoid" id="A0A6I8U5L5"/>
<sequence>MTATSEPQQAIDRLAAIQKSQVNAGQVNQAFELNDVEGAKNGSPSEGGKTQNGIPSDSGGGGGGGGHGIDSDHPTNYLETIMHIFKGNVGPGLYAMGQAFYNGGILVSPILTVLLGVTCIHSQHLLLIASKKIKSKLPASNKYPDFAETVELCFEYGPVRFQRWSRAMRLAVNIFICVTQLGFCTVYFGFISNNLKQIYDFYGIHLDIRLHMLIILVPILLPSLIRNFKYLAWCMTLANACMILGICITAYYAVQDLPAISERNYFSSWHQLPLYFGTAIFAFEGIALVLPLQNAMKTPEDFGRPLGVLNVGMAIVTFIFTGLGFVGYLKWGDDVKSSLTLNIPHDEILAQSVKVMVSFGILLGYALQFFIAIQIMLPSVVKKINFGKNHPVLVDLAFRTFMVLVTFAIAESILNVGALISLIGALCSTSLALVFPPILELILGLAEKECPVEAPGAGPSSSISVFVWTKNILILLLASFIFVTGTIESLGAIRHLQ</sequence>
<keyword evidence="3 6" id="KW-1133">Transmembrane helix</keyword>
<evidence type="ECO:0000259" key="7">
    <source>
        <dbReference type="Pfam" id="PF01490"/>
    </source>
</evidence>
<feature type="compositionally biased region" description="Gly residues" evidence="5">
    <location>
        <begin position="58"/>
        <end position="68"/>
    </location>
</feature>
<reference evidence="8" key="2">
    <citation type="submission" date="2020-05" db="UniProtKB">
        <authorList>
            <consortium name="EnsemblMetazoa"/>
        </authorList>
    </citation>
    <scope>IDENTIFICATION</scope>
    <source>
        <strain evidence="8">LVP_AGWG</strain>
    </source>
</reference>
<evidence type="ECO:0000256" key="4">
    <source>
        <dbReference type="ARBA" id="ARBA00023136"/>
    </source>
</evidence>
<evidence type="ECO:0000256" key="5">
    <source>
        <dbReference type="SAM" id="MobiDB-lite"/>
    </source>
</evidence>
<dbReference type="Proteomes" id="UP000008820">
    <property type="component" value="Chromosome 1"/>
</dbReference>
<dbReference type="GO" id="GO:0015179">
    <property type="term" value="F:L-amino acid transmembrane transporter activity"/>
    <property type="evidence" value="ECO:0007669"/>
    <property type="project" value="TreeGrafter"/>
</dbReference>
<name>A0A6I8U5L5_AEDAE</name>
<feature type="transmembrane region" description="Helical" evidence="6">
    <location>
        <begin position="472"/>
        <end position="493"/>
    </location>
</feature>
<reference evidence="8 9" key="1">
    <citation type="submission" date="2017-06" db="EMBL/GenBank/DDBJ databases">
        <title>Aedes aegypti genome working group (AGWG) sequencing and assembly.</title>
        <authorList>
            <consortium name="Aedes aegypti Genome Working Group (AGWG)"/>
            <person name="Matthews B.J."/>
        </authorList>
    </citation>
    <scope>NUCLEOTIDE SEQUENCE [LARGE SCALE GENOMIC DNA]</scope>
    <source>
        <strain evidence="8 9">LVP_AGWG</strain>
    </source>
</reference>
<organism evidence="8 9">
    <name type="scientific">Aedes aegypti</name>
    <name type="common">Yellowfever mosquito</name>
    <name type="synonym">Culex aegypti</name>
    <dbReference type="NCBI Taxonomy" id="7159"/>
    <lineage>
        <taxon>Eukaryota</taxon>
        <taxon>Metazoa</taxon>
        <taxon>Ecdysozoa</taxon>
        <taxon>Arthropoda</taxon>
        <taxon>Hexapoda</taxon>
        <taxon>Insecta</taxon>
        <taxon>Pterygota</taxon>
        <taxon>Neoptera</taxon>
        <taxon>Endopterygota</taxon>
        <taxon>Diptera</taxon>
        <taxon>Nematocera</taxon>
        <taxon>Culicoidea</taxon>
        <taxon>Culicidae</taxon>
        <taxon>Culicinae</taxon>
        <taxon>Aedini</taxon>
        <taxon>Aedes</taxon>
        <taxon>Stegomyia</taxon>
    </lineage>
</organism>
<feature type="transmembrane region" description="Helical" evidence="6">
    <location>
        <begin position="202"/>
        <end position="221"/>
    </location>
</feature>
<feature type="transmembrane region" description="Helical" evidence="6">
    <location>
        <begin position="230"/>
        <end position="254"/>
    </location>
</feature>
<keyword evidence="9" id="KW-1185">Reference proteome</keyword>
<dbReference type="GO" id="GO:0005774">
    <property type="term" value="C:vacuolar membrane"/>
    <property type="evidence" value="ECO:0007669"/>
    <property type="project" value="TreeGrafter"/>
</dbReference>
<feature type="transmembrane region" description="Helical" evidence="6">
    <location>
        <begin position="170"/>
        <end position="190"/>
    </location>
</feature>
<evidence type="ECO:0000256" key="6">
    <source>
        <dbReference type="SAM" id="Phobius"/>
    </source>
</evidence>
<evidence type="ECO:0000256" key="1">
    <source>
        <dbReference type="ARBA" id="ARBA00004141"/>
    </source>
</evidence>
<feature type="compositionally biased region" description="Polar residues" evidence="5">
    <location>
        <begin position="42"/>
        <end position="52"/>
    </location>
</feature>
<keyword evidence="4 6" id="KW-0472">Membrane</keyword>
<dbReference type="EnsemblMetazoa" id="AAEL024520-RC">
    <property type="protein sequence ID" value="AAEL024520-PC"/>
    <property type="gene ID" value="AAEL024520"/>
</dbReference>
<evidence type="ECO:0000313" key="9">
    <source>
        <dbReference type="Proteomes" id="UP000008820"/>
    </source>
</evidence>
<dbReference type="InterPro" id="IPR013057">
    <property type="entry name" value="AA_transpt_TM"/>
</dbReference>
<dbReference type="Pfam" id="PF01490">
    <property type="entry name" value="Aa_trans"/>
    <property type="match status" value="1"/>
</dbReference>
<feature type="region of interest" description="Disordered" evidence="5">
    <location>
        <begin position="34"/>
        <end position="72"/>
    </location>
</feature>